<dbReference type="EMBL" id="UGMS01000001">
    <property type="protein sequence ID" value="STV72547.1"/>
    <property type="molecule type" value="Genomic_DNA"/>
</dbReference>
<dbReference type="EC" id="3.6.4.13" evidence="1"/>
<dbReference type="PANTHER" id="PTHR47963">
    <property type="entry name" value="DEAD-BOX ATP-DEPENDENT RNA HELICASE 47, MITOCHONDRIAL"/>
    <property type="match status" value="1"/>
</dbReference>
<evidence type="ECO:0000313" key="9">
    <source>
        <dbReference type="Proteomes" id="UP000254863"/>
    </source>
</evidence>
<dbReference type="InterPro" id="IPR027417">
    <property type="entry name" value="P-loop_NTPase"/>
</dbReference>
<sequence length="134" mass="14512">MRNEQLNSIPIPPEPNDPVPVHDPKPRPRPLPDPPPDDEPIKLSHRERRSATIRASRLSAPKCNARNNCDRFFNSECFGPAAQLTNLNELGYLSMTPVQAAALPAILAGKDVRVQAKTGSGKTAAFGLGLLSAR</sequence>
<keyword evidence="2" id="KW-0547">Nucleotide-binding</keyword>
<dbReference type="InterPro" id="IPR011545">
    <property type="entry name" value="DEAD/DEAH_box_helicase_dom"/>
</dbReference>
<protein>
    <recommendedName>
        <fullName evidence="1">RNA helicase</fullName>
        <ecNumber evidence="1">3.6.4.13</ecNumber>
    </recommendedName>
</protein>
<dbReference type="GO" id="GO:0005829">
    <property type="term" value="C:cytosol"/>
    <property type="evidence" value="ECO:0007669"/>
    <property type="project" value="TreeGrafter"/>
</dbReference>
<dbReference type="GO" id="GO:0005840">
    <property type="term" value="C:ribosome"/>
    <property type="evidence" value="ECO:0007669"/>
    <property type="project" value="TreeGrafter"/>
</dbReference>
<evidence type="ECO:0000256" key="2">
    <source>
        <dbReference type="ARBA" id="ARBA00022741"/>
    </source>
</evidence>
<dbReference type="InterPro" id="IPR056956">
    <property type="entry name" value="YnaL-like"/>
</dbReference>
<evidence type="ECO:0000259" key="7">
    <source>
        <dbReference type="Pfam" id="PF00270"/>
    </source>
</evidence>
<accession>A0A7H4N062</accession>
<dbReference type="InterPro" id="IPR050547">
    <property type="entry name" value="DEAD_box_RNA_helicases"/>
</dbReference>
<dbReference type="PANTHER" id="PTHR47963:SF8">
    <property type="entry name" value="ATP-DEPENDENT RNA HELICASE DEAD"/>
    <property type="match status" value="1"/>
</dbReference>
<dbReference type="SUPFAM" id="SSF52540">
    <property type="entry name" value="P-loop containing nucleoside triphosphate hydrolases"/>
    <property type="match status" value="1"/>
</dbReference>
<evidence type="ECO:0000256" key="4">
    <source>
        <dbReference type="ARBA" id="ARBA00022806"/>
    </source>
</evidence>
<name>A0A7H4N062_9ENTR</name>
<feature type="domain" description="DEAD/DEAH-box helicase" evidence="7">
    <location>
        <begin position="96"/>
        <end position="132"/>
    </location>
</feature>
<dbReference type="GO" id="GO:0016787">
    <property type="term" value="F:hydrolase activity"/>
    <property type="evidence" value="ECO:0007669"/>
    <property type="project" value="UniProtKB-KW"/>
</dbReference>
<reference evidence="8 9" key="1">
    <citation type="submission" date="2018-06" db="EMBL/GenBank/DDBJ databases">
        <authorList>
            <consortium name="Pathogen Informatics"/>
            <person name="Doyle S."/>
        </authorList>
    </citation>
    <scope>NUCLEOTIDE SEQUENCE [LARGE SCALE GENOMIC DNA]</scope>
    <source>
        <strain evidence="8 9">NCTC11685</strain>
    </source>
</reference>
<organism evidence="8 9">
    <name type="scientific">Klebsiella michiganensis</name>
    <dbReference type="NCBI Taxonomy" id="1134687"/>
    <lineage>
        <taxon>Bacteria</taxon>
        <taxon>Pseudomonadati</taxon>
        <taxon>Pseudomonadota</taxon>
        <taxon>Gammaproteobacteria</taxon>
        <taxon>Enterobacterales</taxon>
        <taxon>Enterobacteriaceae</taxon>
        <taxon>Klebsiella/Raoultella group</taxon>
        <taxon>Klebsiella</taxon>
    </lineage>
</organism>
<dbReference type="GO" id="GO:0005524">
    <property type="term" value="F:ATP binding"/>
    <property type="evidence" value="ECO:0007669"/>
    <property type="project" value="UniProtKB-KW"/>
</dbReference>
<dbReference type="Proteomes" id="UP000254863">
    <property type="component" value="Unassembled WGS sequence"/>
</dbReference>
<dbReference type="AlphaFoldDB" id="A0A7H4N062"/>
<evidence type="ECO:0000256" key="3">
    <source>
        <dbReference type="ARBA" id="ARBA00022801"/>
    </source>
</evidence>
<dbReference type="GO" id="GO:0009409">
    <property type="term" value="P:response to cold"/>
    <property type="evidence" value="ECO:0007669"/>
    <property type="project" value="TreeGrafter"/>
</dbReference>
<dbReference type="Pfam" id="PF23677">
    <property type="entry name" value="YnaL"/>
    <property type="match status" value="1"/>
</dbReference>
<keyword evidence="3 8" id="KW-0378">Hydrolase</keyword>
<evidence type="ECO:0000313" key="8">
    <source>
        <dbReference type="EMBL" id="STV72547.1"/>
    </source>
</evidence>
<proteinExistence type="predicted"/>
<dbReference type="Gene3D" id="3.40.50.300">
    <property type="entry name" value="P-loop containing nucleotide triphosphate hydrolases"/>
    <property type="match status" value="1"/>
</dbReference>
<dbReference type="GO" id="GO:0003724">
    <property type="term" value="F:RNA helicase activity"/>
    <property type="evidence" value="ECO:0007669"/>
    <property type="project" value="UniProtKB-EC"/>
</dbReference>
<feature type="region of interest" description="Disordered" evidence="6">
    <location>
        <begin position="1"/>
        <end position="55"/>
    </location>
</feature>
<evidence type="ECO:0000256" key="1">
    <source>
        <dbReference type="ARBA" id="ARBA00012552"/>
    </source>
</evidence>
<evidence type="ECO:0000256" key="6">
    <source>
        <dbReference type="SAM" id="MobiDB-lite"/>
    </source>
</evidence>
<gene>
    <name evidence="8" type="primary">dbpA_4</name>
    <name evidence="8" type="ORF">NCTC11685_00627</name>
</gene>
<dbReference type="GO" id="GO:0033592">
    <property type="term" value="F:RNA strand annealing activity"/>
    <property type="evidence" value="ECO:0007669"/>
    <property type="project" value="TreeGrafter"/>
</dbReference>
<comment type="caution">
    <text evidence="8">The sequence shown here is derived from an EMBL/GenBank/DDBJ whole genome shotgun (WGS) entry which is preliminary data.</text>
</comment>
<dbReference type="Pfam" id="PF00270">
    <property type="entry name" value="DEAD"/>
    <property type="match status" value="1"/>
</dbReference>
<keyword evidence="4 8" id="KW-0347">Helicase</keyword>
<evidence type="ECO:0000256" key="5">
    <source>
        <dbReference type="ARBA" id="ARBA00022840"/>
    </source>
</evidence>
<keyword evidence="5" id="KW-0067">ATP-binding</keyword>